<dbReference type="AlphaFoldDB" id="X1FXE4"/>
<proteinExistence type="predicted"/>
<keyword evidence="1" id="KW-1133">Transmembrane helix</keyword>
<accession>X1FXE4</accession>
<gene>
    <name evidence="2" type="ORF">S03H2_12953</name>
</gene>
<keyword evidence="1" id="KW-0812">Transmembrane</keyword>
<protein>
    <submittedName>
        <fullName evidence="2">Uncharacterized protein</fullName>
    </submittedName>
</protein>
<comment type="caution">
    <text evidence="2">The sequence shown here is derived from an EMBL/GenBank/DDBJ whole genome shotgun (WGS) entry which is preliminary data.</text>
</comment>
<feature type="non-terminal residue" evidence="2">
    <location>
        <position position="254"/>
    </location>
</feature>
<feature type="transmembrane region" description="Helical" evidence="1">
    <location>
        <begin position="31"/>
        <end position="53"/>
    </location>
</feature>
<feature type="transmembrane region" description="Helical" evidence="1">
    <location>
        <begin position="65"/>
        <end position="88"/>
    </location>
</feature>
<dbReference type="EMBL" id="BARU01006582">
    <property type="protein sequence ID" value="GAH33969.1"/>
    <property type="molecule type" value="Genomic_DNA"/>
</dbReference>
<name>X1FXE4_9ZZZZ</name>
<evidence type="ECO:0000256" key="1">
    <source>
        <dbReference type="SAM" id="Phobius"/>
    </source>
</evidence>
<evidence type="ECO:0000313" key="2">
    <source>
        <dbReference type="EMBL" id="GAH33969.1"/>
    </source>
</evidence>
<reference evidence="2" key="1">
    <citation type="journal article" date="2014" name="Front. Microbiol.">
        <title>High frequency of phylogenetically diverse reductive dehalogenase-homologous genes in deep subseafloor sedimentary metagenomes.</title>
        <authorList>
            <person name="Kawai M."/>
            <person name="Futagami T."/>
            <person name="Toyoda A."/>
            <person name="Takaki Y."/>
            <person name="Nishi S."/>
            <person name="Hori S."/>
            <person name="Arai W."/>
            <person name="Tsubouchi T."/>
            <person name="Morono Y."/>
            <person name="Uchiyama I."/>
            <person name="Ito T."/>
            <person name="Fujiyama A."/>
            <person name="Inagaki F."/>
            <person name="Takami H."/>
        </authorList>
    </citation>
    <scope>NUCLEOTIDE SEQUENCE</scope>
    <source>
        <strain evidence="2">Expedition CK06-06</strain>
    </source>
</reference>
<sequence>MPTLIKLSEKAIEIIKKIKDWADAHKPLVEMIIKVGATLGVLATVGGPILMAVSAFMKMKAAITLIGTAASGPIGIIIMAAGALYLAWTTNFGGIRDFTIAVVDKVKEALGWLWDKVKWVLEKLGLYKETAEEVTEANTELAIATEEVGKKAGEAAIPTDTLADSIGELGTKTDEAKTALDEFGNKIETFDEWVERLAEESEKANEKMAKAAEDAYKKYTDAMKPVEDRLYELSHTEEEVAAKNLLTKKQQSED</sequence>
<dbReference type="Gene3D" id="1.10.287.950">
    <property type="entry name" value="Methyl-accepting chemotaxis protein"/>
    <property type="match status" value="1"/>
</dbReference>
<organism evidence="2">
    <name type="scientific">marine sediment metagenome</name>
    <dbReference type="NCBI Taxonomy" id="412755"/>
    <lineage>
        <taxon>unclassified sequences</taxon>
        <taxon>metagenomes</taxon>
        <taxon>ecological metagenomes</taxon>
    </lineage>
</organism>
<keyword evidence="1" id="KW-0472">Membrane</keyword>